<name>A0A0S4LEW2_9BACT</name>
<sequence length="61" mass="7099">MCALIDEERRTLVNLKVKVRSLLYNVWQPQYNPGVLRARASSRRVLESCLEPWICCEYTAG</sequence>
<keyword evidence="2" id="KW-1185">Reference proteome</keyword>
<dbReference type="Proteomes" id="UP000199032">
    <property type="component" value="Unassembled WGS sequence"/>
</dbReference>
<accession>A0A0S4LEW2</accession>
<dbReference type="EMBL" id="CZQA01000008">
    <property type="protein sequence ID" value="CUS35226.1"/>
    <property type="molecule type" value="Genomic_DNA"/>
</dbReference>
<evidence type="ECO:0000313" key="1">
    <source>
        <dbReference type="EMBL" id="CUS35226.1"/>
    </source>
</evidence>
<evidence type="ECO:0000313" key="2">
    <source>
        <dbReference type="Proteomes" id="UP000199032"/>
    </source>
</evidence>
<protein>
    <submittedName>
        <fullName evidence="1">Uncharacterized protein</fullName>
    </submittedName>
</protein>
<reference evidence="1 2" key="1">
    <citation type="submission" date="2015-10" db="EMBL/GenBank/DDBJ databases">
        <authorList>
            <person name="Gilbert D.G."/>
        </authorList>
    </citation>
    <scope>NUCLEOTIDE SEQUENCE [LARGE SCALE GENOMIC DNA]</scope>
    <source>
        <strain evidence="1">COMA1</strain>
    </source>
</reference>
<gene>
    <name evidence="1" type="ORF">COMA1_20179</name>
</gene>
<dbReference type="AlphaFoldDB" id="A0A0S4LEW2"/>
<organism evidence="1 2">
    <name type="scientific">Candidatus Nitrospira nitrosa</name>
    <dbReference type="NCBI Taxonomy" id="1742972"/>
    <lineage>
        <taxon>Bacteria</taxon>
        <taxon>Pseudomonadati</taxon>
        <taxon>Nitrospirota</taxon>
        <taxon>Nitrospiria</taxon>
        <taxon>Nitrospirales</taxon>
        <taxon>Nitrospiraceae</taxon>
        <taxon>Nitrospira</taxon>
    </lineage>
</organism>
<proteinExistence type="predicted"/>
<dbReference type="STRING" id="1742972.COMA1_20179"/>